<keyword evidence="4" id="KW-1185">Reference proteome</keyword>
<feature type="transmembrane region" description="Helical" evidence="2">
    <location>
        <begin position="219"/>
        <end position="241"/>
    </location>
</feature>
<keyword evidence="2" id="KW-1133">Transmembrane helix</keyword>
<dbReference type="SUPFAM" id="SSF48452">
    <property type="entry name" value="TPR-like"/>
    <property type="match status" value="1"/>
</dbReference>
<dbReference type="InterPro" id="IPR011990">
    <property type="entry name" value="TPR-like_helical_dom_sf"/>
</dbReference>
<comment type="caution">
    <text evidence="3">The sequence shown here is derived from an EMBL/GenBank/DDBJ whole genome shotgun (WGS) entry which is preliminary data.</text>
</comment>
<dbReference type="Proteomes" id="UP001217485">
    <property type="component" value="Unassembled WGS sequence"/>
</dbReference>
<accession>A0ABT5BUJ0</accession>
<evidence type="ECO:0000313" key="3">
    <source>
        <dbReference type="EMBL" id="MDC0677799.1"/>
    </source>
</evidence>
<evidence type="ECO:0000256" key="1">
    <source>
        <dbReference type="SAM" id="MobiDB-lite"/>
    </source>
</evidence>
<evidence type="ECO:0000313" key="4">
    <source>
        <dbReference type="Proteomes" id="UP001217485"/>
    </source>
</evidence>
<keyword evidence="2" id="KW-0472">Membrane</keyword>
<evidence type="ECO:0008006" key="5">
    <source>
        <dbReference type="Google" id="ProtNLM"/>
    </source>
</evidence>
<gene>
    <name evidence="3" type="ORF">POL72_08585</name>
</gene>
<name>A0ABT5BUJ0_9BACT</name>
<keyword evidence="2" id="KW-0812">Transmembrane</keyword>
<feature type="transmembrane region" description="Helical" evidence="2">
    <location>
        <begin position="278"/>
        <end position="301"/>
    </location>
</feature>
<organism evidence="3 4">
    <name type="scientific">Sorangium atrum</name>
    <dbReference type="NCBI Taxonomy" id="2995308"/>
    <lineage>
        <taxon>Bacteria</taxon>
        <taxon>Pseudomonadati</taxon>
        <taxon>Myxococcota</taxon>
        <taxon>Polyangia</taxon>
        <taxon>Polyangiales</taxon>
        <taxon>Polyangiaceae</taxon>
        <taxon>Sorangium</taxon>
    </lineage>
</organism>
<evidence type="ECO:0000256" key="2">
    <source>
        <dbReference type="SAM" id="Phobius"/>
    </source>
</evidence>
<reference evidence="3 4" key="1">
    <citation type="submission" date="2023-01" db="EMBL/GenBank/DDBJ databases">
        <title>Minimal conservation of predation-associated metabolite biosynthetic gene clusters underscores biosynthetic potential of Myxococcota including descriptions for ten novel species: Archangium lansinium sp. nov., Myxococcus landrumus sp. nov., Nannocystis bai.</title>
        <authorList>
            <person name="Ahearne A."/>
            <person name="Stevens C."/>
            <person name="Dowd S."/>
        </authorList>
    </citation>
    <scope>NUCLEOTIDE SEQUENCE [LARGE SCALE GENOMIC DNA]</scope>
    <source>
        <strain evidence="3 4">WIWO2</strain>
    </source>
</reference>
<dbReference type="EMBL" id="JAQNDK010000001">
    <property type="protein sequence ID" value="MDC0677799.1"/>
    <property type="molecule type" value="Genomic_DNA"/>
</dbReference>
<sequence>MLSLSAPAAAQDIAAAEALFERGLADMQAGRYETGCKALAESERIDPQPGTLFTLASCEAQWGRIATAVARFKDYLARFDRMTPAEQARQGERPKLAMKERDRLSPRIPRLALSLPPGAPAGTVVQRDGSVLGEAALGVALPVDPGDHRVSIQAPGEPVREQHVTIAAGETKELTLALKDAPAARAPAPHPASPTPAIVPAPAPAPPDAPEAPAGRRTALYLAGGLGAAGFVLGGITGGLVLDKKGTIDEHCGSGIQATDPKACDTTGRDAGDSANTLATVSTIGFAVGLAGAGTALVLYLTEPKTAARAASASPRWISAGVLEARPEGAVFGARGRF</sequence>
<proteinExistence type="predicted"/>
<feature type="region of interest" description="Disordered" evidence="1">
    <location>
        <begin position="182"/>
        <end position="213"/>
    </location>
</feature>
<feature type="compositionally biased region" description="Pro residues" evidence="1">
    <location>
        <begin position="188"/>
        <end position="210"/>
    </location>
</feature>
<dbReference type="Gene3D" id="1.25.40.10">
    <property type="entry name" value="Tetratricopeptide repeat domain"/>
    <property type="match status" value="1"/>
</dbReference>
<dbReference type="RefSeq" id="WP_272094550.1">
    <property type="nucleotide sequence ID" value="NZ_JAQNDK010000001.1"/>
</dbReference>
<protein>
    <recommendedName>
        <fullName evidence="5">PEGA domain-containing protein</fullName>
    </recommendedName>
</protein>